<dbReference type="PANTHER" id="PTHR46740:SF2">
    <property type="entry name" value="PROTEIN DYAD"/>
    <property type="match status" value="1"/>
</dbReference>
<feature type="region of interest" description="Disordered" evidence="1">
    <location>
        <begin position="229"/>
        <end position="324"/>
    </location>
</feature>
<protein>
    <recommendedName>
        <fullName evidence="2">PTC1-like winged helix-turn-helix domain-containing protein</fullName>
    </recommendedName>
</protein>
<dbReference type="STRING" id="35608.A0A2U1NXI1"/>
<organism evidence="3 4">
    <name type="scientific">Artemisia annua</name>
    <name type="common">Sweet wormwood</name>
    <dbReference type="NCBI Taxonomy" id="35608"/>
    <lineage>
        <taxon>Eukaryota</taxon>
        <taxon>Viridiplantae</taxon>
        <taxon>Streptophyta</taxon>
        <taxon>Embryophyta</taxon>
        <taxon>Tracheophyta</taxon>
        <taxon>Spermatophyta</taxon>
        <taxon>Magnoliopsida</taxon>
        <taxon>eudicotyledons</taxon>
        <taxon>Gunneridae</taxon>
        <taxon>Pentapetalae</taxon>
        <taxon>asterids</taxon>
        <taxon>campanulids</taxon>
        <taxon>Asterales</taxon>
        <taxon>Asteraceae</taxon>
        <taxon>Asteroideae</taxon>
        <taxon>Anthemideae</taxon>
        <taxon>Artemisiinae</taxon>
        <taxon>Artemisia</taxon>
    </lineage>
</organism>
<accession>A0A2U1NXI1</accession>
<proteinExistence type="predicted"/>
<feature type="compositionally biased region" description="Basic and acidic residues" evidence="1">
    <location>
        <begin position="309"/>
        <end position="323"/>
    </location>
</feature>
<feature type="compositionally biased region" description="Acidic residues" evidence="1">
    <location>
        <begin position="268"/>
        <end position="308"/>
    </location>
</feature>
<keyword evidence="4" id="KW-1185">Reference proteome</keyword>
<evidence type="ECO:0000313" key="4">
    <source>
        <dbReference type="Proteomes" id="UP000245207"/>
    </source>
</evidence>
<name>A0A2U1NXI1_ARTAN</name>
<dbReference type="PANTHER" id="PTHR46740">
    <property type="entry name" value="PROTEIN DYAD"/>
    <property type="match status" value="1"/>
</dbReference>
<feature type="domain" description="PTC1-like winged helix-turn-helix" evidence="2">
    <location>
        <begin position="368"/>
        <end position="450"/>
    </location>
</feature>
<sequence length="875" mass="98345">MISLNRKETCSVLHGPQAPLARQPLLDPSYEVSEEEVELGSVYEVNHTNLPPRTPAQLRSTRVVMVSEKTDLNVAIRYPSVSSLKTYFGCGITEMYPALDEKFVMGIKLARKVLKRQVPSQEFAEKKHLEGFWLVKSNNTQFGSKVVLKNEDIGLAQELKKNEMVRWGVRRQVMYIGRQKEIPKIPSTSSLVQGERKERKNQHEINGDEDEYVEVELDDDVDIADKEENDAGVETDQEENGSQAEADKEDNEVEAETDKEEKDVEAETDKEENDVEAEADKEENEVEAESDKEDNEVEAESDQEDDEVETKPEIEEKINDKKPKTVRKMKCTRNLRKRKAKQTNQLWQVTKKRMKKGKKSAMTDPSNRWSKERYMAAELSLLEAMKAKKAMIGNPITRPALRLEARKRIGDTGLLDHLLKHVANEVAPGGKLRFRRSHNASGTMEYWLEDADLLKIRKDAGVKDPFWTPPPGWKPGDSPIQDPMVAKELNNLKEELAYMKKEFLPKKVIEEELARIRSEFDVLTSKNKEDQSQAIVVSDFVDTSPKQVIDFCNFLLTSESQTTDDVDNSMISKEKCMKPVLVISDFLKKMQAWAQAVEVGKQTTQMEATNISQTAWAQAVEVGKQTTQMEATNISQTVSNAQQHSESPILTEDKDKNEAAVALAKQPSADSDQETSDAQKQEQPAAPPEGKAAKIERLKSGFRLCRPQGTFLWPNMVKNPTSNMSSSSQVEDHFVVPTPPSVNSSTQPQLPYFSHHHHHLNLASPVKPVPEKRPLTVTISAVSHPETTSRTPSLINLNDIPTNPSTTIKLSNLLSSEMKNDHSWEAYGAIFPSAHKKRKISSSSPSASSDAPLSCFSNTTPTWVPGSGGPYKQRF</sequence>
<dbReference type="InterPro" id="IPR044221">
    <property type="entry name" value="DYAD/AMEIOTIC1"/>
</dbReference>
<feature type="region of interest" description="Disordered" evidence="1">
    <location>
        <begin position="660"/>
        <end position="692"/>
    </location>
</feature>
<dbReference type="InterPro" id="IPR059080">
    <property type="entry name" value="WHD_PTC1"/>
</dbReference>
<feature type="region of interest" description="Disordered" evidence="1">
    <location>
        <begin position="336"/>
        <end position="366"/>
    </location>
</feature>
<dbReference type="Pfam" id="PF25874">
    <property type="entry name" value="WHD_plant_repro"/>
    <property type="match status" value="1"/>
</dbReference>
<dbReference type="OrthoDB" id="515863at2759"/>
<dbReference type="Proteomes" id="UP000245207">
    <property type="component" value="Unassembled WGS sequence"/>
</dbReference>
<evidence type="ECO:0000313" key="3">
    <source>
        <dbReference type="EMBL" id="PWA78140.1"/>
    </source>
</evidence>
<feature type="compositionally biased region" description="Acidic residues" evidence="1">
    <location>
        <begin position="247"/>
        <end position="258"/>
    </location>
</feature>
<feature type="region of interest" description="Disordered" evidence="1">
    <location>
        <begin position="186"/>
        <end position="215"/>
    </location>
</feature>
<evidence type="ECO:0000256" key="1">
    <source>
        <dbReference type="SAM" id="MobiDB-lite"/>
    </source>
</evidence>
<feature type="compositionally biased region" description="Low complexity" evidence="1">
    <location>
        <begin position="841"/>
        <end position="854"/>
    </location>
</feature>
<dbReference type="GO" id="GO:0051177">
    <property type="term" value="P:meiotic sister chromatid cohesion"/>
    <property type="evidence" value="ECO:0007669"/>
    <property type="project" value="InterPro"/>
</dbReference>
<feature type="compositionally biased region" description="Acidic residues" evidence="1">
    <location>
        <begin position="229"/>
        <end position="239"/>
    </location>
</feature>
<comment type="caution">
    <text evidence="3">The sequence shown here is derived from an EMBL/GenBank/DDBJ whole genome shotgun (WGS) entry which is preliminary data.</text>
</comment>
<evidence type="ECO:0000259" key="2">
    <source>
        <dbReference type="Pfam" id="PF25874"/>
    </source>
</evidence>
<feature type="region of interest" description="Disordered" evidence="1">
    <location>
        <begin position="839"/>
        <end position="875"/>
    </location>
</feature>
<dbReference type="EMBL" id="PKPP01002030">
    <property type="protein sequence ID" value="PWA78140.1"/>
    <property type="molecule type" value="Genomic_DNA"/>
</dbReference>
<gene>
    <name evidence="3" type="ORF">CTI12_AA216780</name>
</gene>
<feature type="compositionally biased region" description="Basic residues" evidence="1">
    <location>
        <begin position="350"/>
        <end position="359"/>
    </location>
</feature>
<feature type="compositionally biased region" description="Basic and acidic residues" evidence="1">
    <location>
        <begin position="194"/>
        <end position="206"/>
    </location>
</feature>
<dbReference type="AlphaFoldDB" id="A0A2U1NXI1"/>
<dbReference type="GO" id="GO:0007131">
    <property type="term" value="P:reciprocal meiotic recombination"/>
    <property type="evidence" value="ECO:0007669"/>
    <property type="project" value="InterPro"/>
</dbReference>
<reference evidence="3 4" key="1">
    <citation type="journal article" date="2018" name="Mol. Plant">
        <title>The genome of Artemisia annua provides insight into the evolution of Asteraceae family and artemisinin biosynthesis.</title>
        <authorList>
            <person name="Shen Q."/>
            <person name="Zhang L."/>
            <person name="Liao Z."/>
            <person name="Wang S."/>
            <person name="Yan T."/>
            <person name="Shi P."/>
            <person name="Liu M."/>
            <person name="Fu X."/>
            <person name="Pan Q."/>
            <person name="Wang Y."/>
            <person name="Lv Z."/>
            <person name="Lu X."/>
            <person name="Zhang F."/>
            <person name="Jiang W."/>
            <person name="Ma Y."/>
            <person name="Chen M."/>
            <person name="Hao X."/>
            <person name="Li L."/>
            <person name="Tang Y."/>
            <person name="Lv G."/>
            <person name="Zhou Y."/>
            <person name="Sun X."/>
            <person name="Brodelius P.E."/>
            <person name="Rose J.K.C."/>
            <person name="Tang K."/>
        </authorList>
    </citation>
    <scope>NUCLEOTIDE SEQUENCE [LARGE SCALE GENOMIC DNA]</scope>
    <source>
        <strain evidence="4">cv. Huhao1</strain>
        <tissue evidence="3">Leaf</tissue>
    </source>
</reference>